<dbReference type="FunFam" id="3.40.50.980:FF:000001">
    <property type="entry name" value="Non-ribosomal peptide synthetase"/>
    <property type="match status" value="2"/>
</dbReference>
<dbReference type="FunFam" id="2.30.38.10:FF:000001">
    <property type="entry name" value="Non-ribosomal peptide synthetase PvdI"/>
    <property type="match status" value="2"/>
</dbReference>
<dbReference type="SMART" id="SM00823">
    <property type="entry name" value="PKS_PP"/>
    <property type="match status" value="2"/>
</dbReference>
<dbReference type="CDD" id="cd05930">
    <property type="entry name" value="A_NRPS"/>
    <property type="match status" value="1"/>
</dbReference>
<gene>
    <name evidence="6" type="ORF">F6J89_15155</name>
</gene>
<dbReference type="SUPFAM" id="SSF47336">
    <property type="entry name" value="ACP-like"/>
    <property type="match status" value="2"/>
</dbReference>
<keyword evidence="4" id="KW-0597">Phosphoprotein</keyword>
<dbReference type="Gene3D" id="3.30.559.10">
    <property type="entry name" value="Chloramphenicol acetyltransferase-like domain"/>
    <property type="match status" value="2"/>
</dbReference>
<dbReference type="Pfam" id="PF00550">
    <property type="entry name" value="PP-binding"/>
    <property type="match status" value="2"/>
</dbReference>
<dbReference type="FunFam" id="3.30.300.30:FF:000010">
    <property type="entry name" value="Enterobactin synthetase component F"/>
    <property type="match status" value="1"/>
</dbReference>
<dbReference type="Pfam" id="PF13193">
    <property type="entry name" value="AMP-binding_C"/>
    <property type="match status" value="1"/>
</dbReference>
<evidence type="ECO:0000256" key="1">
    <source>
        <dbReference type="ARBA" id="ARBA00001957"/>
    </source>
</evidence>
<dbReference type="Pfam" id="PF23024">
    <property type="entry name" value="AMP-dom_DIP2-like"/>
    <property type="match status" value="1"/>
</dbReference>
<dbReference type="FunFam" id="1.10.1200.10:FF:000005">
    <property type="entry name" value="Nonribosomal peptide synthetase 1"/>
    <property type="match status" value="1"/>
</dbReference>
<dbReference type="PROSITE" id="PS00455">
    <property type="entry name" value="AMP_BINDING"/>
    <property type="match status" value="2"/>
</dbReference>
<dbReference type="SUPFAM" id="SSF56801">
    <property type="entry name" value="Acetyl-CoA synthetase-like"/>
    <property type="match status" value="3"/>
</dbReference>
<evidence type="ECO:0000256" key="3">
    <source>
        <dbReference type="ARBA" id="ARBA00022450"/>
    </source>
</evidence>
<organism evidence="6">
    <name type="scientific">Symploca sp. SIO1C4</name>
    <dbReference type="NCBI Taxonomy" id="2607765"/>
    <lineage>
        <taxon>Bacteria</taxon>
        <taxon>Bacillati</taxon>
        <taxon>Cyanobacteriota</taxon>
        <taxon>Cyanophyceae</taxon>
        <taxon>Coleofasciculales</taxon>
        <taxon>Coleofasciculaceae</taxon>
        <taxon>Symploca</taxon>
    </lineage>
</organism>
<dbReference type="FunFam" id="3.40.50.12780:FF:000012">
    <property type="entry name" value="Non-ribosomal peptide synthetase"/>
    <property type="match status" value="2"/>
</dbReference>
<dbReference type="Gene3D" id="3.30.300.30">
    <property type="match status" value="3"/>
</dbReference>
<protein>
    <submittedName>
        <fullName evidence="6">Amino acid adenylation domain-containing protein</fullName>
    </submittedName>
</protein>
<evidence type="ECO:0000256" key="4">
    <source>
        <dbReference type="ARBA" id="ARBA00022553"/>
    </source>
</evidence>
<sequence>QQTALEQNRVVSAEAEEGAKTLVGCGQPLPDLQIVIVHPETTTPCAPDRVGEIWVKGDSVAQGYWNRAEQTDKIFHAYLKDSKALTTTGASGPFLRTGDLGFLHEGEVFITGRLKDLIIIRGRNYYPQDFEATSQQSHPALQPSSSAAFSIEVAGEDRLVVVIEVKRTYLRNLNVDEVIRAIRQAVVAEYELQVYGVLLLKTGSIPKTSSGKIQRHACRTGFLERSLDVVGRSILQDDSCISASEATLTREILLAFKPEERQLQVVSYLQPRVARLLQVAPSQLNSQQPLSTVGLDSLMAIELHNYLETQLGVVLPMADILQNSTIDQLGTLVLAQLTAFPFTQETTLVQASEAVAQYPLSYGQRSLYFLHQMAPEIPVYNIAGAACIHTELDIPAFRGAFQSLVDRHSSLRTTFSTFSEESIQHIYDNQEVCFLQEDVSTWSESSLNDRLVEEAHRPFNLEQGPLLRVFLFTKSPQEHTLLLVVHHIVADFWSLAVLISELGILYQAHQTGTLTTLSPVPRRYTDYVFWQKAMLESPEGERLLAYWQKQLCGELPVLNLPTDRTRPPIQTHRGASVSFRLNAELTQRLKALSQTYNSTLYMTLLAAFQVLLYRYTGQEALLVGSPTTGRNRAALAELVGYLVNPVVLRANLAGDMTFESFLSQVRQTVLEAFEHQDYPLARLVEQLQPVRDPSRSPLFQVMFVLQKAQRLNEEGLAAFALGKTGAKLKLGELELESLGLEQRTAQFDLTLMMAEVEGVLSASWQYNADLFNAVTITRMAEHFQTLLEGIVANPQQRILTLPLLSAAELHKLLVEWNETRYQESRKLLNSEFGLLNSLENSCIHQVFESQVERAPDAIALVFEDKRFAYRELNGRANQVAHYLQKLGVGSEVLVGICLEPSVEMIVGILGILKAGGAYVPLDPNYPKERLAFMLEDAQVPVLLTQERLLETLSEYQASVVCLDKDNEAIERESEENPVSDVTVDNLAYVIYTSGSTGKPKGVLVNHQNVLRLFVATQSWFKFSDRDVWTNFHSYAFDFSVWEIWGALLYGGSLVVVPYWITRSPEAFYKLLCTEQVTVLNQTPSAFRQLMRAEKEAVDNQGKLALRLVIFGGEALEVKSLQPWFERHGDRKPQLVNMYGITETTVHVTYRPITMAGLSQRVGSPIGHPIPDLQVYLLDSQRQPVPIGVAGELYIGGAGIARGYLNRPELTAERFITNPFKEQGRIGFYPSERLYRTGDLARYQPNGELEYLGRIDQQVKIRGFRIELGEIEAVLHQHPAIKEAIVLVRETDYNSKNWGVNSIKALEDSVAITDLRRFIKERSPEFESESTNQLLVAYCIYDQESEPTLTELRGFLQERLPDYMIPAAFVTLKAFPLTVNGKVDRRALPAPSKVRPKLEKAFIAPRTSVERTLAQIWSQVLNLEPVGIHDNFFELGGDSIRSIQVRARATEQGLNFSLQQLFEHQTIEQLTQVLTYCQSYEHLTPKTAAFSLISDADRQKLPSGVEDAYPLARIQAGVIFHSQASPDSPMYHDIFLYHLRVRLDTQLFQKALQQLVERHAILRTSFDLTNFSEPLQLVHQRISVPLHVEDLRPLSPDQRQEAIKNWIEAEKTRNFDWSCPPLIRFFIHRLTDDSFYLILSFHDSILDGWSTASLLTELLDRYDTLLSQEIYPINSPPTIFYRDFIALERSTLKSTECQEYWQKKLQGHVTTKLPRWSSTRARTGNPQIGVLNVPISHQLSNGLKKLARLAEVPVKHVLLAAHLRVMSLLSSETDILTGLESNGRLEEKDAEQTLGIHLNTVPLRLQPRGGTWVELVQQVFEAERELLAFRRYPYAELKKLNSNQHLFETVFNYTHFHVFKSLQSLKNTEILGAQGFGETHFALRVEFNRDPISERIQLDLECDLTDIDNAQLEAIGNYFSETLTAMSTQPWERYESQSLLPDREQQTLLVDWNNTATEYSQNLCIHQQFEIQAAKTPDAIALIFEDKQLSYQQLNDRANAVAYHLRDSGVNPDVPVAICVERSLDMVVGILGILKAGGAYIPLDPAYPREHLSFVLEDAQVAVLLTQAHLIAKLPADQAQIVYLDSDGNTLTQEGIKNPINHNTPENLAYIIYTSGSTGQPKGVLITHKNLLHSTAARMTYYQKPVSSFLLIPSFAFDSSVAGIFWTLCQGGCLVLLKEGSQKDIWQLAKAIAKYQISHWLSVPSLYGALLAHIDSAELVSLSTVIVAGETCSRELVERHRQLLPSTSLFNEYGPTEATVWSSVYDCQNHDFTTPVPIGCPIANTQLYLLNSYAQPVPIGVPGELHISGLGIAQGYLNRPELTAQKFIPNPFEKIGGSRLYKTGDLARYLPDGNIEFLGRSDHQVKLRGYRIELTEIEAVLLQHPLVCEAVVIVREEDSGSKRLVAYVVSKQTLASAKGELQSFLKQKLPDYMIPATFVMLDSLPLTPNGKVDRHNLPAPEQTQSEAEKMAEILKLLETLSEDEVKAMLSQKKLSSNVKNQER</sequence>
<dbReference type="InterPro" id="IPR042099">
    <property type="entry name" value="ANL_N_sf"/>
</dbReference>
<dbReference type="Gene3D" id="3.40.50.980">
    <property type="match status" value="4"/>
</dbReference>
<dbReference type="InterPro" id="IPR001242">
    <property type="entry name" value="Condensation_dom"/>
</dbReference>
<dbReference type="CDD" id="cd17643">
    <property type="entry name" value="A_NRPS_Cytc1-like"/>
    <property type="match status" value="1"/>
</dbReference>
<dbReference type="Gene3D" id="3.30.559.30">
    <property type="entry name" value="Nonribosomal peptide synthetase, condensation domain"/>
    <property type="match status" value="2"/>
</dbReference>
<dbReference type="GO" id="GO:0031177">
    <property type="term" value="F:phosphopantetheine binding"/>
    <property type="evidence" value="ECO:0007669"/>
    <property type="project" value="InterPro"/>
</dbReference>
<dbReference type="InterPro" id="IPR020845">
    <property type="entry name" value="AMP-binding_CS"/>
</dbReference>
<dbReference type="InterPro" id="IPR010071">
    <property type="entry name" value="AA_adenyl_dom"/>
</dbReference>
<evidence type="ECO:0000313" key="6">
    <source>
        <dbReference type="EMBL" id="NER28930.1"/>
    </source>
</evidence>
<dbReference type="GO" id="GO:0008610">
    <property type="term" value="P:lipid biosynthetic process"/>
    <property type="evidence" value="ECO:0007669"/>
    <property type="project" value="UniProtKB-ARBA"/>
</dbReference>
<dbReference type="GO" id="GO:0003824">
    <property type="term" value="F:catalytic activity"/>
    <property type="evidence" value="ECO:0007669"/>
    <property type="project" value="InterPro"/>
</dbReference>
<dbReference type="GO" id="GO:0043041">
    <property type="term" value="P:amino acid activation for nonribosomal peptide biosynthetic process"/>
    <property type="evidence" value="ECO:0007669"/>
    <property type="project" value="TreeGrafter"/>
</dbReference>
<dbReference type="InterPro" id="IPR020806">
    <property type="entry name" value="PKS_PP-bd"/>
</dbReference>
<evidence type="ECO:0000256" key="2">
    <source>
        <dbReference type="ARBA" id="ARBA00006432"/>
    </source>
</evidence>
<dbReference type="SUPFAM" id="SSF52777">
    <property type="entry name" value="CoA-dependent acyltransferases"/>
    <property type="match status" value="4"/>
</dbReference>
<dbReference type="InterPro" id="IPR036736">
    <property type="entry name" value="ACP-like_sf"/>
</dbReference>
<feature type="domain" description="Carrier" evidence="5">
    <location>
        <begin position="260"/>
        <end position="337"/>
    </location>
</feature>
<dbReference type="Gene3D" id="1.10.1200.10">
    <property type="entry name" value="ACP-like"/>
    <property type="match status" value="2"/>
</dbReference>
<dbReference type="GO" id="GO:0044550">
    <property type="term" value="P:secondary metabolite biosynthetic process"/>
    <property type="evidence" value="ECO:0007669"/>
    <property type="project" value="UniProtKB-ARBA"/>
</dbReference>
<comment type="caution">
    <text evidence="6">The sequence shown here is derived from an EMBL/GenBank/DDBJ whole genome shotgun (WGS) entry which is preliminary data.</text>
</comment>
<dbReference type="Pfam" id="PF00668">
    <property type="entry name" value="Condensation"/>
    <property type="match status" value="2"/>
</dbReference>
<reference evidence="6" key="1">
    <citation type="submission" date="2019-11" db="EMBL/GenBank/DDBJ databases">
        <title>Genomic insights into an expanded diversity of filamentous marine cyanobacteria reveals the extraordinary biosynthetic potential of Moorea and Okeania.</title>
        <authorList>
            <person name="Ferreira Leao T."/>
            <person name="Wang M."/>
            <person name="Moss N."/>
            <person name="Da Silva R."/>
            <person name="Sanders J."/>
            <person name="Nurk S."/>
            <person name="Gurevich A."/>
            <person name="Humphrey G."/>
            <person name="Reher R."/>
            <person name="Zhu Q."/>
            <person name="Belda-Ferre P."/>
            <person name="Glukhov E."/>
            <person name="Rex R."/>
            <person name="Dorrestein P.C."/>
            <person name="Knight R."/>
            <person name="Pevzner P."/>
            <person name="Gerwick W.H."/>
            <person name="Gerwick L."/>
        </authorList>
    </citation>
    <scope>NUCLEOTIDE SEQUENCE</scope>
    <source>
        <strain evidence="6">SIO1C4</strain>
    </source>
</reference>
<dbReference type="FunFam" id="3.40.50.980:FF:000002">
    <property type="entry name" value="Enterobactin synthetase component F"/>
    <property type="match status" value="1"/>
</dbReference>
<dbReference type="PANTHER" id="PTHR45527:SF14">
    <property type="entry name" value="PLIPASTATIN SYNTHASE SUBUNIT B"/>
    <property type="match status" value="1"/>
</dbReference>
<dbReference type="PROSITE" id="PS50075">
    <property type="entry name" value="CARRIER"/>
    <property type="match status" value="2"/>
</dbReference>
<feature type="domain" description="Carrier" evidence="5">
    <location>
        <begin position="1403"/>
        <end position="1477"/>
    </location>
</feature>
<comment type="cofactor">
    <cofactor evidence="1">
        <name>pantetheine 4'-phosphate</name>
        <dbReference type="ChEBI" id="CHEBI:47942"/>
    </cofactor>
</comment>
<dbReference type="InterPro" id="IPR025110">
    <property type="entry name" value="AMP-bd_C"/>
</dbReference>
<dbReference type="NCBIfam" id="TIGR01733">
    <property type="entry name" value="AA-adenyl-dom"/>
    <property type="match status" value="2"/>
</dbReference>
<dbReference type="NCBIfam" id="NF003417">
    <property type="entry name" value="PRK04813.1"/>
    <property type="match status" value="4"/>
</dbReference>
<dbReference type="GO" id="GO:0005737">
    <property type="term" value="C:cytoplasm"/>
    <property type="evidence" value="ECO:0007669"/>
    <property type="project" value="TreeGrafter"/>
</dbReference>
<dbReference type="CDD" id="cd19531">
    <property type="entry name" value="LCL_NRPS-like"/>
    <property type="match status" value="1"/>
</dbReference>
<accession>A0A6B3NBG4</accession>
<dbReference type="Gene3D" id="3.40.50.12780">
    <property type="entry name" value="N-terminal domain of ligase-like"/>
    <property type="match status" value="1"/>
</dbReference>
<dbReference type="Gene3D" id="2.30.38.10">
    <property type="entry name" value="Luciferase, Domain 3"/>
    <property type="match status" value="2"/>
</dbReference>
<dbReference type="InterPro" id="IPR000873">
    <property type="entry name" value="AMP-dep_synth/lig_dom"/>
</dbReference>
<dbReference type="InterPro" id="IPR006162">
    <property type="entry name" value="Ppantetheine_attach_site"/>
</dbReference>
<dbReference type="FunFam" id="3.30.300.30:FF:000015">
    <property type="entry name" value="Nonribosomal peptide synthase SidD"/>
    <property type="match status" value="1"/>
</dbReference>
<dbReference type="InterPro" id="IPR045851">
    <property type="entry name" value="AMP-bd_C_sf"/>
</dbReference>
<dbReference type="PANTHER" id="PTHR45527">
    <property type="entry name" value="NONRIBOSOMAL PEPTIDE SYNTHETASE"/>
    <property type="match status" value="1"/>
</dbReference>
<dbReference type="InterPro" id="IPR023213">
    <property type="entry name" value="CAT-like_dom_sf"/>
</dbReference>
<dbReference type="Pfam" id="PF00501">
    <property type="entry name" value="AMP-binding"/>
    <property type="match status" value="3"/>
</dbReference>
<proteinExistence type="inferred from homology"/>
<keyword evidence="3" id="KW-0596">Phosphopantetheine</keyword>
<dbReference type="PROSITE" id="PS00012">
    <property type="entry name" value="PHOSPHOPANTETHEINE"/>
    <property type="match status" value="1"/>
</dbReference>
<dbReference type="InterPro" id="IPR009081">
    <property type="entry name" value="PP-bd_ACP"/>
</dbReference>
<name>A0A6B3NBG4_9CYAN</name>
<feature type="non-terminal residue" evidence="6">
    <location>
        <position position="1"/>
    </location>
</feature>
<evidence type="ECO:0000259" key="5">
    <source>
        <dbReference type="PROSITE" id="PS50075"/>
    </source>
</evidence>
<dbReference type="EMBL" id="JAAHFQ010000280">
    <property type="protein sequence ID" value="NER28930.1"/>
    <property type="molecule type" value="Genomic_DNA"/>
</dbReference>
<comment type="similarity">
    <text evidence="2">Belongs to the ATP-dependent AMP-binding enzyme family.</text>
</comment>